<dbReference type="GO" id="GO:1902600">
    <property type="term" value="P:proton transmembrane transport"/>
    <property type="evidence" value="ECO:0007669"/>
    <property type="project" value="InterPro"/>
</dbReference>
<dbReference type="PANTHER" id="PTHR31102:SF1">
    <property type="entry name" value="CATION_H+ EXCHANGER DOMAIN-CONTAINING PROTEIN"/>
    <property type="match status" value="1"/>
</dbReference>
<gene>
    <name evidence="7" type="ORF">MNEG_10968</name>
</gene>
<feature type="transmembrane region" description="Helical" evidence="5">
    <location>
        <begin position="116"/>
        <end position="140"/>
    </location>
</feature>
<dbReference type="PANTHER" id="PTHR31102">
    <property type="match status" value="1"/>
</dbReference>
<evidence type="ECO:0000256" key="4">
    <source>
        <dbReference type="ARBA" id="ARBA00023136"/>
    </source>
</evidence>
<dbReference type="GO" id="GO:0015297">
    <property type="term" value="F:antiporter activity"/>
    <property type="evidence" value="ECO:0007669"/>
    <property type="project" value="InterPro"/>
</dbReference>
<organism evidence="7 8">
    <name type="scientific">Monoraphidium neglectum</name>
    <dbReference type="NCBI Taxonomy" id="145388"/>
    <lineage>
        <taxon>Eukaryota</taxon>
        <taxon>Viridiplantae</taxon>
        <taxon>Chlorophyta</taxon>
        <taxon>core chlorophytes</taxon>
        <taxon>Chlorophyceae</taxon>
        <taxon>CS clade</taxon>
        <taxon>Sphaeropleales</taxon>
        <taxon>Selenastraceae</taxon>
        <taxon>Monoraphidium</taxon>
    </lineage>
</organism>
<keyword evidence="3 5" id="KW-1133">Transmembrane helix</keyword>
<feature type="transmembrane region" description="Helical" evidence="5">
    <location>
        <begin position="160"/>
        <end position="182"/>
    </location>
</feature>
<dbReference type="InterPro" id="IPR006153">
    <property type="entry name" value="Cation/H_exchanger_TM"/>
</dbReference>
<evidence type="ECO:0000313" key="7">
    <source>
        <dbReference type="EMBL" id="KIY96993.1"/>
    </source>
</evidence>
<reference evidence="7 8" key="1">
    <citation type="journal article" date="2013" name="BMC Genomics">
        <title>Reconstruction of the lipid metabolism for the microalga Monoraphidium neglectum from its genome sequence reveals characteristics suitable for biofuel production.</title>
        <authorList>
            <person name="Bogen C."/>
            <person name="Al-Dilaimi A."/>
            <person name="Albersmeier A."/>
            <person name="Wichmann J."/>
            <person name="Grundmann M."/>
            <person name="Rupp O."/>
            <person name="Lauersen K.J."/>
            <person name="Blifernez-Klassen O."/>
            <person name="Kalinowski J."/>
            <person name="Goesmann A."/>
            <person name="Mussgnug J.H."/>
            <person name="Kruse O."/>
        </authorList>
    </citation>
    <scope>NUCLEOTIDE SEQUENCE [LARGE SCALE GENOMIC DNA]</scope>
    <source>
        <strain evidence="7 8">SAG 48.87</strain>
    </source>
</reference>
<protein>
    <recommendedName>
        <fullName evidence="6">Cation/H+ exchanger transmembrane domain-containing protein</fullName>
    </recommendedName>
</protein>
<dbReference type="KEGG" id="mng:MNEG_10968"/>
<dbReference type="Pfam" id="PF00999">
    <property type="entry name" value="Na_H_Exchanger"/>
    <property type="match status" value="1"/>
</dbReference>
<comment type="subcellular location">
    <subcellularLocation>
        <location evidence="1">Membrane</location>
        <topology evidence="1">Multi-pass membrane protein</topology>
    </subcellularLocation>
</comment>
<feature type="transmembrane region" description="Helical" evidence="5">
    <location>
        <begin position="75"/>
        <end position="96"/>
    </location>
</feature>
<evidence type="ECO:0000256" key="1">
    <source>
        <dbReference type="ARBA" id="ARBA00004141"/>
    </source>
</evidence>
<evidence type="ECO:0000256" key="3">
    <source>
        <dbReference type="ARBA" id="ARBA00022989"/>
    </source>
</evidence>
<keyword evidence="2 5" id="KW-0812">Transmembrane</keyword>
<evidence type="ECO:0000313" key="8">
    <source>
        <dbReference type="Proteomes" id="UP000054498"/>
    </source>
</evidence>
<evidence type="ECO:0000259" key="6">
    <source>
        <dbReference type="Pfam" id="PF00999"/>
    </source>
</evidence>
<sequence length="213" mass="22596">MLSGGALGALVLGMVAAALWRRGWPRHAALGLGPAPHFSDDLEAAIAEIWDWVAEPIIFGTIGASINFSALPAGVAARAALIVLTGLAVRVIATFLTMYGQEGRAGDHPYSFRSRLFFAVAWTPKATVQAVLSGTPLHLVKILKSGAPDYDQWLQWGHEIQTTGVICILICATLGTLLVQVFGPKLLDEAPKAEEERECLTALAAKADSDALL</sequence>
<keyword evidence="8" id="KW-1185">Reference proteome</keyword>
<keyword evidence="4 5" id="KW-0472">Membrane</keyword>
<dbReference type="AlphaFoldDB" id="A0A0D2KMR2"/>
<dbReference type="GO" id="GO:0016020">
    <property type="term" value="C:membrane"/>
    <property type="evidence" value="ECO:0007669"/>
    <property type="project" value="UniProtKB-SubCell"/>
</dbReference>
<dbReference type="EMBL" id="KK102754">
    <property type="protein sequence ID" value="KIY96993.1"/>
    <property type="molecule type" value="Genomic_DNA"/>
</dbReference>
<proteinExistence type="predicted"/>
<name>A0A0D2KMR2_9CHLO</name>
<evidence type="ECO:0000256" key="2">
    <source>
        <dbReference type="ARBA" id="ARBA00022692"/>
    </source>
</evidence>
<dbReference type="Proteomes" id="UP000054498">
    <property type="component" value="Unassembled WGS sequence"/>
</dbReference>
<dbReference type="RefSeq" id="XP_013896013.1">
    <property type="nucleotide sequence ID" value="XM_014040559.1"/>
</dbReference>
<accession>A0A0D2KMR2</accession>
<evidence type="ECO:0000256" key="5">
    <source>
        <dbReference type="SAM" id="Phobius"/>
    </source>
</evidence>
<dbReference type="InterPro" id="IPR051843">
    <property type="entry name" value="CPA1_transporter"/>
</dbReference>
<feature type="domain" description="Cation/H+ exchanger transmembrane" evidence="6">
    <location>
        <begin position="37"/>
        <end position="180"/>
    </location>
</feature>
<dbReference type="OrthoDB" id="423807at2759"/>
<dbReference type="GeneID" id="25728183"/>